<dbReference type="AlphaFoldDB" id="A0A1I5I2H2"/>
<feature type="domain" description="VOC" evidence="1">
    <location>
        <begin position="4"/>
        <end position="124"/>
    </location>
</feature>
<dbReference type="EMBL" id="FOWE01000011">
    <property type="protein sequence ID" value="SFO54569.1"/>
    <property type="molecule type" value="Genomic_DNA"/>
</dbReference>
<dbReference type="Pfam" id="PF18029">
    <property type="entry name" value="Glyoxalase_6"/>
    <property type="match status" value="1"/>
</dbReference>
<dbReference type="Gene3D" id="3.10.180.10">
    <property type="entry name" value="2,3-Dihydroxybiphenyl 1,2-Dioxygenase, domain 1"/>
    <property type="match status" value="1"/>
</dbReference>
<dbReference type="RefSeq" id="WP_075015478.1">
    <property type="nucleotide sequence ID" value="NZ_FOWE01000011.1"/>
</dbReference>
<proteinExistence type="predicted"/>
<dbReference type="InterPro" id="IPR037523">
    <property type="entry name" value="VOC_core"/>
</dbReference>
<dbReference type="OrthoDB" id="4548523at2"/>
<name>A0A1I5I2H2_9ACTN</name>
<dbReference type="PROSITE" id="PS51819">
    <property type="entry name" value="VOC"/>
    <property type="match status" value="1"/>
</dbReference>
<evidence type="ECO:0000313" key="2">
    <source>
        <dbReference type="EMBL" id="SFO54569.1"/>
    </source>
</evidence>
<protein>
    <recommendedName>
        <fullName evidence="1">VOC domain-containing protein</fullName>
    </recommendedName>
</protein>
<reference evidence="3" key="1">
    <citation type="submission" date="2016-10" db="EMBL/GenBank/DDBJ databases">
        <authorList>
            <person name="Varghese N."/>
            <person name="Submissions S."/>
        </authorList>
    </citation>
    <scope>NUCLEOTIDE SEQUENCE [LARGE SCALE GENOMIC DNA]</scope>
    <source>
        <strain evidence="3">DSM 43161</strain>
    </source>
</reference>
<evidence type="ECO:0000313" key="3">
    <source>
        <dbReference type="Proteomes" id="UP000183642"/>
    </source>
</evidence>
<dbReference type="InterPro" id="IPR029068">
    <property type="entry name" value="Glyas_Bleomycin-R_OHBP_Dase"/>
</dbReference>
<sequence>MLRGLATVTLTAADVPAAVRWYADLLGLEPYFTRPVEGPPAYVEFRVGDDEDEIGVMDARYAAWPVREAAGVVVHWHVDDLPAAVGRFEDAGARVVSPPTVRGEGWATAVVADPFGNLLGLITSPHWAAAHGG</sequence>
<dbReference type="InterPro" id="IPR041581">
    <property type="entry name" value="Glyoxalase_6"/>
</dbReference>
<evidence type="ECO:0000259" key="1">
    <source>
        <dbReference type="PROSITE" id="PS51819"/>
    </source>
</evidence>
<dbReference type="SUPFAM" id="SSF54593">
    <property type="entry name" value="Glyoxalase/Bleomycin resistance protein/Dihydroxybiphenyl dioxygenase"/>
    <property type="match status" value="1"/>
</dbReference>
<dbReference type="Proteomes" id="UP000183642">
    <property type="component" value="Unassembled WGS sequence"/>
</dbReference>
<accession>A0A1I5I2H2</accession>
<gene>
    <name evidence="2" type="ORF">SAMN05660359_04257</name>
</gene>
<keyword evidence="3" id="KW-1185">Reference proteome</keyword>
<organism evidence="2 3">
    <name type="scientific">Geodermatophilus obscurus</name>
    <dbReference type="NCBI Taxonomy" id="1861"/>
    <lineage>
        <taxon>Bacteria</taxon>
        <taxon>Bacillati</taxon>
        <taxon>Actinomycetota</taxon>
        <taxon>Actinomycetes</taxon>
        <taxon>Geodermatophilales</taxon>
        <taxon>Geodermatophilaceae</taxon>
        <taxon>Geodermatophilus</taxon>
    </lineage>
</organism>